<evidence type="ECO:0000313" key="2">
    <source>
        <dbReference type="EMBL" id="CAC5408643.1"/>
    </source>
</evidence>
<accession>A0A6J8DJ09</accession>
<proteinExistence type="predicted"/>
<feature type="compositionally biased region" description="Low complexity" evidence="1">
    <location>
        <begin position="34"/>
        <end position="46"/>
    </location>
</feature>
<dbReference type="OrthoDB" id="6195335at2759"/>
<feature type="compositionally biased region" description="Polar residues" evidence="1">
    <location>
        <begin position="24"/>
        <end position="33"/>
    </location>
</feature>
<organism evidence="2 3">
    <name type="scientific">Mytilus coruscus</name>
    <name type="common">Sea mussel</name>
    <dbReference type="NCBI Taxonomy" id="42192"/>
    <lineage>
        <taxon>Eukaryota</taxon>
        <taxon>Metazoa</taxon>
        <taxon>Spiralia</taxon>
        <taxon>Lophotrochozoa</taxon>
        <taxon>Mollusca</taxon>
        <taxon>Bivalvia</taxon>
        <taxon>Autobranchia</taxon>
        <taxon>Pteriomorphia</taxon>
        <taxon>Mytilida</taxon>
        <taxon>Mytiloidea</taxon>
        <taxon>Mytilidae</taxon>
        <taxon>Mytilinae</taxon>
        <taxon>Mytilus</taxon>
    </lineage>
</organism>
<reference evidence="2 3" key="1">
    <citation type="submission" date="2020-06" db="EMBL/GenBank/DDBJ databases">
        <authorList>
            <person name="Li R."/>
            <person name="Bekaert M."/>
        </authorList>
    </citation>
    <scope>NUCLEOTIDE SEQUENCE [LARGE SCALE GENOMIC DNA]</scope>
    <source>
        <strain evidence="3">wild</strain>
    </source>
</reference>
<dbReference type="AlphaFoldDB" id="A0A6J8DJ09"/>
<sequence length="247" mass="27845">MGRHIYTITGEWLEMRKELKTYTEKPSYTSPVLTSPESPTSSYYSPDVPPPPTRKRKRKSPTKPKTPTKPDVICWVEGITQSAPPAADPYEYKSGTPSPQLPVDLQPPTPPSTHSSPPATAEPTTEKNQLPGNQMLSMITELKTQVQVLNNRSLYQELAMSQLIKQNERLITLVQDLTNRPTSFTPHRPWAPSVSDTPTRFQPATARQLQFNTPLAAVLTTPQPNQTWLLLLLQGLQLQELYHHQYI</sequence>
<gene>
    <name evidence="2" type="ORF">MCOR_42012</name>
</gene>
<dbReference type="EMBL" id="CACVKT020007582">
    <property type="protein sequence ID" value="CAC5408643.1"/>
    <property type="molecule type" value="Genomic_DNA"/>
</dbReference>
<keyword evidence="3" id="KW-1185">Reference proteome</keyword>
<name>A0A6J8DJ09_MYTCO</name>
<feature type="region of interest" description="Disordered" evidence="1">
    <location>
        <begin position="21"/>
        <end position="130"/>
    </location>
</feature>
<protein>
    <submittedName>
        <fullName evidence="2">Uncharacterized protein</fullName>
    </submittedName>
</protein>
<evidence type="ECO:0000313" key="3">
    <source>
        <dbReference type="Proteomes" id="UP000507470"/>
    </source>
</evidence>
<feature type="compositionally biased region" description="Low complexity" evidence="1">
    <location>
        <begin position="112"/>
        <end position="123"/>
    </location>
</feature>
<evidence type="ECO:0000256" key="1">
    <source>
        <dbReference type="SAM" id="MobiDB-lite"/>
    </source>
</evidence>
<dbReference type="Proteomes" id="UP000507470">
    <property type="component" value="Unassembled WGS sequence"/>
</dbReference>
<feature type="compositionally biased region" description="Basic residues" evidence="1">
    <location>
        <begin position="53"/>
        <end position="62"/>
    </location>
</feature>